<dbReference type="Proteomes" id="UP001056384">
    <property type="component" value="Chromosome 9"/>
</dbReference>
<evidence type="ECO:0000313" key="3">
    <source>
        <dbReference type="Proteomes" id="UP001056384"/>
    </source>
</evidence>
<evidence type="ECO:0000313" key="2">
    <source>
        <dbReference type="EMBL" id="USW56762.1"/>
    </source>
</evidence>
<evidence type="ECO:0000256" key="1">
    <source>
        <dbReference type="SAM" id="MobiDB-lite"/>
    </source>
</evidence>
<keyword evidence="3" id="KW-1185">Reference proteome</keyword>
<sequence>MYFYKKHNLHTLCNCEQCARLKQAHDKVNDSNNDNDEILSSVAAMQGAIFKARKELHNLQIHKALHDAAPKPIESYGGPFHEKDLDTSNL</sequence>
<feature type="compositionally biased region" description="Basic and acidic residues" evidence="1">
    <location>
        <begin position="80"/>
        <end position="90"/>
    </location>
</feature>
<dbReference type="EMBL" id="CP099426">
    <property type="protein sequence ID" value="USW56762.1"/>
    <property type="molecule type" value="Genomic_DNA"/>
</dbReference>
<protein>
    <submittedName>
        <fullName evidence="2">Uncharacterized protein</fullName>
    </submittedName>
</protein>
<accession>A0A9Q9ENL9</accession>
<feature type="region of interest" description="Disordered" evidence="1">
    <location>
        <begin position="70"/>
        <end position="90"/>
    </location>
</feature>
<dbReference type="AlphaFoldDB" id="A0A9Q9ENL9"/>
<organism evidence="2 3">
    <name type="scientific">Septoria linicola</name>
    <dbReference type="NCBI Taxonomy" id="215465"/>
    <lineage>
        <taxon>Eukaryota</taxon>
        <taxon>Fungi</taxon>
        <taxon>Dikarya</taxon>
        <taxon>Ascomycota</taxon>
        <taxon>Pezizomycotina</taxon>
        <taxon>Dothideomycetes</taxon>
        <taxon>Dothideomycetidae</taxon>
        <taxon>Mycosphaerellales</taxon>
        <taxon>Mycosphaerellaceae</taxon>
        <taxon>Septoria</taxon>
    </lineage>
</organism>
<proteinExistence type="predicted"/>
<gene>
    <name evidence="2" type="ORF">Slin15195_G100810</name>
</gene>
<name>A0A9Q9ENL9_9PEZI</name>
<reference evidence="2" key="1">
    <citation type="submission" date="2022-06" db="EMBL/GenBank/DDBJ databases">
        <title>Complete genome sequences of two strains of the flax pathogen Septoria linicola.</title>
        <authorList>
            <person name="Lapalu N."/>
            <person name="Simon A."/>
            <person name="Demenou B."/>
            <person name="Paumier D."/>
            <person name="Guillot M.-P."/>
            <person name="Gout L."/>
            <person name="Valade R."/>
        </authorList>
    </citation>
    <scope>NUCLEOTIDE SEQUENCE</scope>
    <source>
        <strain evidence="2">SE15195</strain>
    </source>
</reference>